<feature type="domain" description="F-box" evidence="1">
    <location>
        <begin position="3"/>
        <end position="44"/>
    </location>
</feature>
<dbReference type="InterPro" id="IPR036047">
    <property type="entry name" value="F-box-like_dom_sf"/>
</dbReference>
<name>A0A9N8Z5T2_FUNMO</name>
<evidence type="ECO:0000259" key="1">
    <source>
        <dbReference type="Pfam" id="PF12937"/>
    </source>
</evidence>
<dbReference type="Pfam" id="PF12937">
    <property type="entry name" value="F-box-like"/>
    <property type="match status" value="1"/>
</dbReference>
<evidence type="ECO:0000313" key="3">
    <source>
        <dbReference type="Proteomes" id="UP000789375"/>
    </source>
</evidence>
<organism evidence="2 3">
    <name type="scientific">Funneliformis mosseae</name>
    <name type="common">Endomycorrhizal fungus</name>
    <name type="synonym">Glomus mosseae</name>
    <dbReference type="NCBI Taxonomy" id="27381"/>
    <lineage>
        <taxon>Eukaryota</taxon>
        <taxon>Fungi</taxon>
        <taxon>Fungi incertae sedis</taxon>
        <taxon>Mucoromycota</taxon>
        <taxon>Glomeromycotina</taxon>
        <taxon>Glomeromycetes</taxon>
        <taxon>Glomerales</taxon>
        <taxon>Glomeraceae</taxon>
        <taxon>Funneliformis</taxon>
    </lineage>
</organism>
<gene>
    <name evidence="2" type="ORF">FMOSSE_LOCUS2877</name>
</gene>
<keyword evidence="3" id="KW-1185">Reference proteome</keyword>
<sequence length="192" mass="22718">MPCDLPVDCLKEIFEYLKDKDLHLYLQVNQLWYATSVRILWRKIQNFNTLLICLPNNSKTILSENGDIISDLTSKPSLFYYTTFIKSLQIDDICNSIKRSNKLHLPINNLESFEKYQQTMVIIIQEISYMLMNQTSLKHLDFYTGINNRNILFINYPEGEDCLRDFSELKCYSNTSPEFCINYLEFVTIYDL</sequence>
<dbReference type="EMBL" id="CAJVPP010000393">
    <property type="protein sequence ID" value="CAG8478311.1"/>
    <property type="molecule type" value="Genomic_DNA"/>
</dbReference>
<dbReference type="AlphaFoldDB" id="A0A9N8Z5T2"/>
<dbReference type="SUPFAM" id="SSF81383">
    <property type="entry name" value="F-box domain"/>
    <property type="match status" value="1"/>
</dbReference>
<proteinExistence type="predicted"/>
<reference evidence="2" key="1">
    <citation type="submission" date="2021-06" db="EMBL/GenBank/DDBJ databases">
        <authorList>
            <person name="Kallberg Y."/>
            <person name="Tangrot J."/>
            <person name="Rosling A."/>
        </authorList>
    </citation>
    <scope>NUCLEOTIDE SEQUENCE</scope>
    <source>
        <strain evidence="2">87-6 pot B 2015</strain>
    </source>
</reference>
<dbReference type="Proteomes" id="UP000789375">
    <property type="component" value="Unassembled WGS sequence"/>
</dbReference>
<protein>
    <submittedName>
        <fullName evidence="2">7050_t:CDS:1</fullName>
    </submittedName>
</protein>
<comment type="caution">
    <text evidence="2">The sequence shown here is derived from an EMBL/GenBank/DDBJ whole genome shotgun (WGS) entry which is preliminary data.</text>
</comment>
<evidence type="ECO:0000313" key="2">
    <source>
        <dbReference type="EMBL" id="CAG8478311.1"/>
    </source>
</evidence>
<dbReference type="InterPro" id="IPR001810">
    <property type="entry name" value="F-box_dom"/>
</dbReference>
<accession>A0A9N8Z5T2</accession>